<dbReference type="InParanoid" id="L7JTE1"/>
<organism evidence="1 2">
    <name type="scientific">Trachipleistophora hominis</name>
    <name type="common">Microsporidian parasite</name>
    <dbReference type="NCBI Taxonomy" id="72359"/>
    <lineage>
        <taxon>Eukaryota</taxon>
        <taxon>Fungi</taxon>
        <taxon>Fungi incertae sedis</taxon>
        <taxon>Microsporidia</taxon>
        <taxon>Pleistophoridae</taxon>
        <taxon>Trachipleistophora</taxon>
    </lineage>
</organism>
<evidence type="ECO:0000313" key="2">
    <source>
        <dbReference type="Proteomes" id="UP000011185"/>
    </source>
</evidence>
<name>L7JTE1_TRAHO</name>
<reference evidence="1 2" key="1">
    <citation type="journal article" date="2012" name="PLoS Pathog.">
        <title>The genome of the obligate intracellular parasite Trachipleistophora hominis: new insights into microsporidian genome dynamics and reductive evolution.</title>
        <authorList>
            <person name="Heinz E."/>
            <person name="Williams T.A."/>
            <person name="Nakjang S."/>
            <person name="Noel C.J."/>
            <person name="Swan D.C."/>
            <person name="Goldberg A.V."/>
            <person name="Harris S.R."/>
            <person name="Weinmaier T."/>
            <person name="Markert S."/>
            <person name="Becher D."/>
            <person name="Bernhardt J."/>
            <person name="Dagan T."/>
            <person name="Hacker C."/>
            <person name="Lucocq J.M."/>
            <person name="Schweder T."/>
            <person name="Rattei T."/>
            <person name="Hall N."/>
            <person name="Hirt R.P."/>
            <person name="Embley T.M."/>
        </authorList>
    </citation>
    <scope>NUCLEOTIDE SEQUENCE [LARGE SCALE GENOMIC DNA]</scope>
</reference>
<sequence length="952" mass="111277">MLYNITDYVTATVIYIFVFKPTLSEKNEYMVFNNLEHTQMSRFITFLEQEKVTNKHFSVEQCNIDQIINGNAISKTNADLNEIEPESGDSKPKRAKIEQQPHTYYDYIRSYYNENRSYKIVRLPFTKKLYQKILASGSIRATTFEQKDYFDIFKYVFLHLDDNVELLSEMCESIQENPTEFLRLFENDSDEKARSNSFHNFTTDCTCCNSERCIETFWESVNTYIICRLKLNQKYIAMVYGENSRECGVSLNKELENFNIGFFFQCLQVEYDTLRENIAEFHKAFQNRPRNTTLTIIMRVFRPIDELKPAISGKYSLNDDITELLQHEFFKQKYIEKVAIKVESDKLNRNPVKNKGDYPYDYVTYLKFTIDFKNNEIQPIRDMKVCISDDIYAINSTKFANLSRFTIQNVKFAQTLTFSEKWKNFGLYNFEGNPEKTIHVRSGREKLIIKETIGRFDLSGTAGFSKVLLSKDSEFSFKKRQTSTMSSLCLVQLRIDTPITIDRNIVCVVIAEIECNDIITLEITSCHDNIEIFDSKGIFKFEGIFCAQLNFTKNTFLGIEKIHNIPRMCFTLYCCAINDAVQLPDYYNTIELKEININNNFKINNGCSILRIFCCRGKIVIPEGTHLKVLKIVFDPIKYNELIIEGMPDVNELILQDLCCDYSVITHILNQLGNVMFLKIVCSDEQKVNTLSFEAYLNKQYVSSPYFENSSHKNQQNEDEIILDDVSSSQIIHRIVQNFLNAFHKCKLISRIHGLTYIGVLMSNHDLQQYSMHAANLKALDAGIEYLTNNSFEYMPQRIEFLNLCDSCTPDENLLSKFENLKNFDKLKVIVVDAVFVANVTNFQFLPESTEVLMFKDFGWGDRSQIEKEITKLKLRKLYVFKEVEEGTKVDEQVINENLRKILETLGHYVEFENLESFVVVDRKEHYEIDPVSFNPINQYRRMLNMRIGENQ</sequence>
<dbReference type="EMBL" id="JH994032">
    <property type="protein sequence ID" value="ELQ74664.1"/>
    <property type="molecule type" value="Genomic_DNA"/>
</dbReference>
<dbReference type="HOGENOM" id="CLU_012976_0_0_1"/>
<keyword evidence="2" id="KW-1185">Reference proteome</keyword>
<evidence type="ECO:0000313" key="1">
    <source>
        <dbReference type="EMBL" id="ELQ74664.1"/>
    </source>
</evidence>
<proteinExistence type="predicted"/>
<protein>
    <submittedName>
        <fullName evidence="1">Putative LRR containing protein</fullName>
    </submittedName>
</protein>
<dbReference type="VEuPathDB" id="MicrosporidiaDB:THOM_2415"/>
<dbReference type="Proteomes" id="UP000011185">
    <property type="component" value="Unassembled WGS sequence"/>
</dbReference>
<accession>L7JTE1</accession>
<dbReference type="AlphaFoldDB" id="L7JTE1"/>
<gene>
    <name evidence="1" type="ORF">THOM_2415</name>
</gene>